<dbReference type="PANTHER" id="PTHR11496">
    <property type="entry name" value="ALCOHOL DEHYDROGENASE"/>
    <property type="match status" value="1"/>
</dbReference>
<dbReference type="Gene3D" id="1.20.1090.10">
    <property type="entry name" value="Dehydroquinate synthase-like - alpha domain"/>
    <property type="match status" value="1"/>
</dbReference>
<dbReference type="GO" id="GO:0004022">
    <property type="term" value="F:alcohol dehydrogenase (NAD+) activity"/>
    <property type="evidence" value="ECO:0007669"/>
    <property type="project" value="TreeGrafter"/>
</dbReference>
<dbReference type="KEGG" id="paa:Paes_1025"/>
<keyword evidence="2" id="KW-0560">Oxidoreductase</keyword>
<dbReference type="HOGENOM" id="CLU_007207_0_0_10"/>
<dbReference type="InterPro" id="IPR039697">
    <property type="entry name" value="Alcohol_dehydrogenase_Fe"/>
</dbReference>
<comment type="similarity">
    <text evidence="1">Belongs to the iron-containing alcohol dehydrogenase family.</text>
</comment>
<dbReference type="GO" id="GO:0046872">
    <property type="term" value="F:metal ion binding"/>
    <property type="evidence" value="ECO:0007669"/>
    <property type="project" value="InterPro"/>
</dbReference>
<evidence type="ECO:0000256" key="1">
    <source>
        <dbReference type="ARBA" id="ARBA00007358"/>
    </source>
</evidence>
<evidence type="ECO:0000259" key="3">
    <source>
        <dbReference type="Pfam" id="PF00465"/>
    </source>
</evidence>
<dbReference type="CDD" id="cd08551">
    <property type="entry name" value="Fe-ADH"/>
    <property type="match status" value="1"/>
</dbReference>
<keyword evidence="6" id="KW-1185">Reference proteome</keyword>
<proteinExistence type="inferred from homology"/>
<dbReference type="Proteomes" id="UP000002725">
    <property type="component" value="Chromosome"/>
</dbReference>
<dbReference type="Pfam" id="PF00465">
    <property type="entry name" value="Fe-ADH"/>
    <property type="match status" value="1"/>
</dbReference>
<protein>
    <submittedName>
        <fullName evidence="5">Iron-containing alcohol dehydrogenase</fullName>
    </submittedName>
</protein>
<dbReference type="Gene3D" id="3.40.50.1970">
    <property type="match status" value="1"/>
</dbReference>
<dbReference type="eggNOG" id="COG1454">
    <property type="taxonomic scope" value="Bacteria"/>
</dbReference>
<accession>B4S7M7</accession>
<organism evidence="5 6">
    <name type="scientific">Prosthecochloris aestuarii (strain DSM 271 / SK 413)</name>
    <dbReference type="NCBI Taxonomy" id="290512"/>
    <lineage>
        <taxon>Bacteria</taxon>
        <taxon>Pseudomonadati</taxon>
        <taxon>Chlorobiota</taxon>
        <taxon>Chlorobiia</taxon>
        <taxon>Chlorobiales</taxon>
        <taxon>Chlorobiaceae</taxon>
        <taxon>Prosthecochloris</taxon>
    </lineage>
</organism>
<evidence type="ECO:0000259" key="4">
    <source>
        <dbReference type="Pfam" id="PF25137"/>
    </source>
</evidence>
<dbReference type="Pfam" id="PF25137">
    <property type="entry name" value="ADH_Fe_C"/>
    <property type="match status" value="1"/>
</dbReference>
<reference evidence="5" key="1">
    <citation type="submission" date="2008-06" db="EMBL/GenBank/DDBJ databases">
        <title>Complete sequence of chromosome of Prosthecochloris aestuarii DSM 271.</title>
        <authorList>
            <consortium name="US DOE Joint Genome Institute"/>
            <person name="Lucas S."/>
            <person name="Copeland A."/>
            <person name="Lapidus A."/>
            <person name="Glavina del Rio T."/>
            <person name="Dalin E."/>
            <person name="Tice H."/>
            <person name="Bruce D."/>
            <person name="Goodwin L."/>
            <person name="Pitluck S."/>
            <person name="Schmutz J."/>
            <person name="Larimer F."/>
            <person name="Land M."/>
            <person name="Hauser L."/>
            <person name="Kyrpides N."/>
            <person name="Anderson I."/>
            <person name="Liu Z."/>
            <person name="Li T."/>
            <person name="Zhao F."/>
            <person name="Overmann J."/>
            <person name="Bryant D.A."/>
            <person name="Richardson P."/>
        </authorList>
    </citation>
    <scope>NUCLEOTIDE SEQUENCE [LARGE SCALE GENOMIC DNA]</scope>
    <source>
        <strain evidence="5">DSM 271</strain>
    </source>
</reference>
<dbReference type="InterPro" id="IPR001670">
    <property type="entry name" value="ADH_Fe/GldA"/>
</dbReference>
<dbReference type="EMBL" id="CP001108">
    <property type="protein sequence ID" value="ACF46064.1"/>
    <property type="molecule type" value="Genomic_DNA"/>
</dbReference>
<feature type="domain" description="Fe-containing alcohol dehydrogenase-like C-terminal" evidence="4">
    <location>
        <begin position="187"/>
        <end position="374"/>
    </location>
</feature>
<feature type="domain" description="Alcohol dehydrogenase iron-type/glycerol dehydrogenase GldA" evidence="3">
    <location>
        <begin position="7"/>
        <end position="175"/>
    </location>
</feature>
<dbReference type="SUPFAM" id="SSF56796">
    <property type="entry name" value="Dehydroquinate synthase-like"/>
    <property type="match status" value="1"/>
</dbReference>
<gene>
    <name evidence="5" type="ordered locus">Paes_1025</name>
</gene>
<dbReference type="InterPro" id="IPR056798">
    <property type="entry name" value="ADH_Fe_C"/>
</dbReference>
<name>B4S7M7_PROA2</name>
<dbReference type="AlphaFoldDB" id="B4S7M7"/>
<evidence type="ECO:0000256" key="2">
    <source>
        <dbReference type="ARBA" id="ARBA00023002"/>
    </source>
</evidence>
<sequence length="376" mass="40991">MNFFLATDIVIDLRSALSLPSVMKQLCITRPGLIYDANLEANLYFHDVLAAIKEAYADCVIYTNSFPGEPTYRHLEDVAAYFREPAPDGFVVIGGGSTMDLAKGVALLQTNAVSALSLKGFPSDVNDPLPLITVPSLLGSGAEVSYNAVFIDEDEGRKLGINSRQNFPKKCVVDPLLSMSAPRKSVIATAMDSMVHCIDSFGSPKQTPLSRVFSIEGFQRIFYALQQDQLDRAESRIDLAIGSICGTVALMNSGDGPSNGFAYYLGVKHQVPHGLAGAVFLKEVMAYNISHGYEKYAVLNPMRETLSARACSEQLMEQMDALYRQLDIPTLSSFGFTRENARDFAHQASQALQGSFAGNPVAFDQESALKVINRLM</sequence>
<dbReference type="RefSeq" id="WP_012505601.1">
    <property type="nucleotide sequence ID" value="NC_011059.1"/>
</dbReference>
<evidence type="ECO:0000313" key="5">
    <source>
        <dbReference type="EMBL" id="ACF46064.1"/>
    </source>
</evidence>
<evidence type="ECO:0000313" key="6">
    <source>
        <dbReference type="Proteomes" id="UP000002725"/>
    </source>
</evidence>
<dbReference type="PANTHER" id="PTHR11496:SF102">
    <property type="entry name" value="ALCOHOL DEHYDROGENASE 4"/>
    <property type="match status" value="1"/>
</dbReference>
<dbReference type="STRING" id="290512.Paes_1025"/>